<dbReference type="PANTHER" id="PTHR33055:SF13">
    <property type="entry name" value="TRANSPOSASE"/>
    <property type="match status" value="1"/>
</dbReference>
<dbReference type="RefSeq" id="WP_411160382.1">
    <property type="nucleotide sequence ID" value="NZ_JBJOSA010000023.1"/>
</dbReference>
<name>A0ABW8VU18_9BACI</name>
<keyword evidence="1" id="KW-0175">Coiled coil</keyword>
<dbReference type="Proteomes" id="UP001628668">
    <property type="component" value="Unassembled WGS sequence"/>
</dbReference>
<organism evidence="4 5">
    <name type="scientific">Rossellomorea oryzaecorticis</name>
    <dbReference type="NCBI Taxonomy" id="1396505"/>
    <lineage>
        <taxon>Bacteria</taxon>
        <taxon>Bacillati</taxon>
        <taxon>Bacillota</taxon>
        <taxon>Bacilli</taxon>
        <taxon>Bacillales</taxon>
        <taxon>Bacillaceae</taxon>
        <taxon>Rossellomorea</taxon>
    </lineage>
</organism>
<comment type="caution">
    <text evidence="4">The sequence shown here is derived from an EMBL/GenBank/DDBJ whole genome shotgun (WGS) entry which is preliminary data.</text>
</comment>
<evidence type="ECO:0000313" key="5">
    <source>
        <dbReference type="Proteomes" id="UP001628668"/>
    </source>
</evidence>
<protein>
    <submittedName>
        <fullName evidence="4">IS110 family transposase</fullName>
    </submittedName>
</protein>
<evidence type="ECO:0000259" key="2">
    <source>
        <dbReference type="Pfam" id="PF01548"/>
    </source>
</evidence>
<sequence>MDFTQNERLKQINEQTLIIGIDIAKHKHVARAIDDRGIDLSKRLIFPNSKEGFKLLLEWAKDLSVQTSRPNLLIGMEPTGHYWMNLAYFLKTHGESPVVVNPMKVKKSKELDDDSPTKNDTKDAKVIAQVMRAGRYHEPTLPEGLYADLREGVKLFDIIQEDLSSIKAQIHNALDRYFPEFLTVFKKWDGKTALYLLKCGYLPQDLQHKAEDELLKEVKTSVTKNVGIERMRQLKKAAASSIGLTVGLRMAREELRYLVDQYELLNSRLEALKEELEELVRMVPGADSMMAIKGVGPMTVVGFFAEIGDLSNYRDPRQIIKLAGLNLMMNQSGKHKGQTTITKRGRRRLRTILYQVARPLAFHNKGFKALHNYYKHRRNNPLKGKQSYVALGRKLIKILFVMGTRKCAFSEERMLRDIPHITEVQAA</sequence>
<keyword evidence="5" id="KW-1185">Reference proteome</keyword>
<dbReference type="PANTHER" id="PTHR33055">
    <property type="entry name" value="TRANSPOSASE FOR INSERTION SEQUENCE ELEMENT IS1111A"/>
    <property type="match status" value="1"/>
</dbReference>
<gene>
    <name evidence="4" type="ORF">ACKA06_18865</name>
</gene>
<evidence type="ECO:0000256" key="1">
    <source>
        <dbReference type="SAM" id="Coils"/>
    </source>
</evidence>
<dbReference type="NCBIfam" id="NF033542">
    <property type="entry name" value="transpos_IS110"/>
    <property type="match status" value="1"/>
</dbReference>
<dbReference type="EMBL" id="JBJOSA010000023">
    <property type="protein sequence ID" value="MFL8938851.1"/>
    <property type="molecule type" value="Genomic_DNA"/>
</dbReference>
<dbReference type="Pfam" id="PF01548">
    <property type="entry name" value="DEDD_Tnp_IS110"/>
    <property type="match status" value="1"/>
</dbReference>
<feature type="domain" description="Transposase IS110-like N-terminal" evidence="2">
    <location>
        <begin position="19"/>
        <end position="179"/>
    </location>
</feature>
<dbReference type="InterPro" id="IPR003346">
    <property type="entry name" value="Transposase_20"/>
</dbReference>
<evidence type="ECO:0000259" key="3">
    <source>
        <dbReference type="Pfam" id="PF02371"/>
    </source>
</evidence>
<feature type="coiled-coil region" evidence="1">
    <location>
        <begin position="255"/>
        <end position="282"/>
    </location>
</feature>
<dbReference type="InterPro" id="IPR047650">
    <property type="entry name" value="Transpos_IS110"/>
</dbReference>
<dbReference type="Pfam" id="PF02371">
    <property type="entry name" value="Transposase_20"/>
    <property type="match status" value="1"/>
</dbReference>
<dbReference type="InterPro" id="IPR002525">
    <property type="entry name" value="Transp_IS110-like_N"/>
</dbReference>
<proteinExistence type="predicted"/>
<reference evidence="4 5" key="1">
    <citation type="submission" date="2024-12" db="EMBL/GenBank/DDBJ databases">
        <authorList>
            <person name="Li X."/>
            <person name="Zhang D."/>
        </authorList>
    </citation>
    <scope>NUCLEOTIDE SEQUENCE [LARGE SCALE GENOMIC DNA]</scope>
    <source>
        <strain evidence="4 5">JCM19602</strain>
    </source>
</reference>
<accession>A0ABW8VU18</accession>
<evidence type="ECO:0000313" key="4">
    <source>
        <dbReference type="EMBL" id="MFL8938851.1"/>
    </source>
</evidence>
<feature type="domain" description="Transposase IS116/IS110/IS902 C-terminal" evidence="3">
    <location>
        <begin position="289"/>
        <end position="371"/>
    </location>
</feature>